<feature type="domain" description="DUF5643" evidence="1">
    <location>
        <begin position="152"/>
        <end position="255"/>
    </location>
</feature>
<sequence>MIKSVICAIGLYIAGDLISNMNADSLLAERLSSKYQAPYQNLTTEDKGIKFSIKDIIYDHQQLLIKYTAEGEKAGGIHFNSVNLSVEGKELELGKSASYSQGRGEIRILTNNSLPKTFMLRLEISQLGDTVGKWILNVPVSTSEFEQSIVHYEPMITKKFRDASFEIKTVQISPHTTTISYTVVFPKYDDKRTLHIFVYDKNGIPFEPIGGEIKTLKNDGQWVTQKDNRVFITPKNKPDSLTLKVFDSQLKGTSKEPLATIELSK</sequence>
<keyword evidence="3" id="KW-1185">Reference proteome</keyword>
<organism evidence="2 3">
    <name type="scientific">Brevibacillus ruminantium</name>
    <dbReference type="NCBI Taxonomy" id="2950604"/>
    <lineage>
        <taxon>Bacteria</taxon>
        <taxon>Bacillati</taxon>
        <taxon>Bacillota</taxon>
        <taxon>Bacilli</taxon>
        <taxon>Bacillales</taxon>
        <taxon>Paenibacillaceae</taxon>
        <taxon>Brevibacillus</taxon>
    </lineage>
</organism>
<dbReference type="EMBL" id="CP098755">
    <property type="protein sequence ID" value="USG67830.1"/>
    <property type="molecule type" value="Genomic_DNA"/>
</dbReference>
<reference evidence="2" key="1">
    <citation type="submission" date="2022-06" db="EMBL/GenBank/DDBJ databases">
        <title>Genome sequencing of Brevibacillus sp. BB3-R1.</title>
        <authorList>
            <person name="Heo J."/>
            <person name="Lee D."/>
            <person name="Won M."/>
            <person name="Han B.-H."/>
            <person name="Hong S.-B."/>
            <person name="Kwon S.-W."/>
        </authorList>
    </citation>
    <scope>NUCLEOTIDE SEQUENCE</scope>
    <source>
        <strain evidence="2">BB3-R1</strain>
    </source>
</reference>
<dbReference type="RefSeq" id="WP_251874923.1">
    <property type="nucleotide sequence ID" value="NZ_CP098755.1"/>
</dbReference>
<dbReference type="InterPro" id="IPR040680">
    <property type="entry name" value="DUF5643"/>
</dbReference>
<protein>
    <submittedName>
        <fullName evidence="2">DUF4179 domain-containing protein</fullName>
    </submittedName>
</protein>
<dbReference type="Proteomes" id="UP001056500">
    <property type="component" value="Chromosome"/>
</dbReference>
<name>A0ABY4WL13_9BACL</name>
<evidence type="ECO:0000259" key="1">
    <source>
        <dbReference type="Pfam" id="PF18705"/>
    </source>
</evidence>
<accession>A0ABY4WL13</accession>
<gene>
    <name evidence="2" type="ORF">NDK47_11355</name>
</gene>
<dbReference type="Pfam" id="PF18705">
    <property type="entry name" value="DUF5643"/>
    <property type="match status" value="1"/>
</dbReference>
<dbReference type="Gene3D" id="2.60.40.1630">
    <property type="entry name" value="bacillus anthracis domain"/>
    <property type="match status" value="1"/>
</dbReference>
<evidence type="ECO:0000313" key="2">
    <source>
        <dbReference type="EMBL" id="USG67830.1"/>
    </source>
</evidence>
<proteinExistence type="predicted"/>
<evidence type="ECO:0000313" key="3">
    <source>
        <dbReference type="Proteomes" id="UP001056500"/>
    </source>
</evidence>